<keyword evidence="6" id="KW-0539">Nucleus</keyword>
<dbReference type="InterPro" id="IPR013087">
    <property type="entry name" value="Znf_C2H2_type"/>
</dbReference>
<dbReference type="FunFam" id="3.30.160.60:FF:000145">
    <property type="entry name" value="Zinc finger protein 574"/>
    <property type="match status" value="1"/>
</dbReference>
<dbReference type="AlphaFoldDB" id="A0A067PHW3"/>
<keyword evidence="11" id="KW-1185">Reference proteome</keyword>
<organism evidence="10 11">
    <name type="scientific">Jaapia argillacea MUCL 33604</name>
    <dbReference type="NCBI Taxonomy" id="933084"/>
    <lineage>
        <taxon>Eukaryota</taxon>
        <taxon>Fungi</taxon>
        <taxon>Dikarya</taxon>
        <taxon>Basidiomycota</taxon>
        <taxon>Agaricomycotina</taxon>
        <taxon>Agaricomycetes</taxon>
        <taxon>Agaricomycetidae</taxon>
        <taxon>Jaapiales</taxon>
        <taxon>Jaapiaceae</taxon>
        <taxon>Jaapia</taxon>
    </lineage>
</organism>
<dbReference type="FunFam" id="3.30.160.60:FF:000065">
    <property type="entry name" value="B-cell CLL/lymphoma 6, member B"/>
    <property type="match status" value="1"/>
</dbReference>
<evidence type="ECO:0000259" key="9">
    <source>
        <dbReference type="PROSITE" id="PS50157"/>
    </source>
</evidence>
<comment type="subcellular location">
    <subcellularLocation>
        <location evidence="1">Nucleus</location>
    </subcellularLocation>
</comment>
<proteinExistence type="predicted"/>
<dbReference type="HOGENOM" id="CLU_002678_42_21_1"/>
<evidence type="ECO:0000256" key="4">
    <source>
        <dbReference type="ARBA" id="ARBA00022771"/>
    </source>
</evidence>
<dbReference type="PROSITE" id="PS50157">
    <property type="entry name" value="ZINC_FINGER_C2H2_2"/>
    <property type="match status" value="2"/>
</dbReference>
<reference evidence="11" key="1">
    <citation type="journal article" date="2014" name="Proc. Natl. Acad. Sci. U.S.A.">
        <title>Extensive sampling of basidiomycete genomes demonstrates inadequacy of the white-rot/brown-rot paradigm for wood decay fungi.</title>
        <authorList>
            <person name="Riley R."/>
            <person name="Salamov A.A."/>
            <person name="Brown D.W."/>
            <person name="Nagy L.G."/>
            <person name="Floudas D."/>
            <person name="Held B.W."/>
            <person name="Levasseur A."/>
            <person name="Lombard V."/>
            <person name="Morin E."/>
            <person name="Otillar R."/>
            <person name="Lindquist E.A."/>
            <person name="Sun H."/>
            <person name="LaButti K.M."/>
            <person name="Schmutz J."/>
            <person name="Jabbour D."/>
            <person name="Luo H."/>
            <person name="Baker S.E."/>
            <person name="Pisabarro A.G."/>
            <person name="Walton J.D."/>
            <person name="Blanchette R.A."/>
            <person name="Henrissat B."/>
            <person name="Martin F."/>
            <person name="Cullen D."/>
            <person name="Hibbett D.S."/>
            <person name="Grigoriev I.V."/>
        </authorList>
    </citation>
    <scope>NUCLEOTIDE SEQUENCE [LARGE SCALE GENOMIC DNA]</scope>
    <source>
        <strain evidence="11">MUCL 33604</strain>
    </source>
</reference>
<keyword evidence="2" id="KW-0479">Metal-binding</keyword>
<protein>
    <recommendedName>
        <fullName evidence="9">C2H2-type domain-containing protein</fullName>
    </recommendedName>
</protein>
<gene>
    <name evidence="10" type="ORF">JAAARDRAFT_160917</name>
</gene>
<dbReference type="EMBL" id="KL197729">
    <property type="protein sequence ID" value="KDQ54389.1"/>
    <property type="molecule type" value="Genomic_DNA"/>
</dbReference>
<dbReference type="OrthoDB" id="654211at2759"/>
<evidence type="ECO:0000313" key="11">
    <source>
        <dbReference type="Proteomes" id="UP000027265"/>
    </source>
</evidence>
<evidence type="ECO:0000256" key="2">
    <source>
        <dbReference type="ARBA" id="ARBA00022723"/>
    </source>
</evidence>
<dbReference type="GO" id="GO:0008270">
    <property type="term" value="F:zinc ion binding"/>
    <property type="evidence" value="ECO:0007669"/>
    <property type="project" value="UniProtKB-KW"/>
</dbReference>
<dbReference type="SMART" id="SM00355">
    <property type="entry name" value="ZnF_C2H2"/>
    <property type="match status" value="2"/>
</dbReference>
<sequence>MLSVPGEASSQVMTPGVRRASINRRKNPGNFICDWCSETFTRSSNLRDHYRAHNRERPYPCSTCEQTFTRRSDMRRHARAKH</sequence>
<dbReference type="GO" id="GO:0005634">
    <property type="term" value="C:nucleus"/>
    <property type="evidence" value="ECO:0007669"/>
    <property type="project" value="UniProtKB-SubCell"/>
</dbReference>
<evidence type="ECO:0000256" key="5">
    <source>
        <dbReference type="ARBA" id="ARBA00022833"/>
    </source>
</evidence>
<dbReference type="InParanoid" id="A0A067PHW3"/>
<dbReference type="PROSITE" id="PS00028">
    <property type="entry name" value="ZINC_FINGER_C2H2_1"/>
    <property type="match status" value="2"/>
</dbReference>
<dbReference type="PANTHER" id="PTHR24394">
    <property type="entry name" value="ZINC FINGER PROTEIN"/>
    <property type="match status" value="1"/>
</dbReference>
<evidence type="ECO:0000256" key="8">
    <source>
        <dbReference type="SAM" id="MobiDB-lite"/>
    </source>
</evidence>
<dbReference type="SUPFAM" id="SSF57667">
    <property type="entry name" value="beta-beta-alpha zinc fingers"/>
    <property type="match status" value="1"/>
</dbReference>
<keyword evidence="3" id="KW-0677">Repeat</keyword>
<dbReference type="Gene3D" id="3.30.160.60">
    <property type="entry name" value="Classic Zinc Finger"/>
    <property type="match status" value="2"/>
</dbReference>
<evidence type="ECO:0000256" key="7">
    <source>
        <dbReference type="PROSITE-ProRule" id="PRU00042"/>
    </source>
</evidence>
<evidence type="ECO:0000313" key="10">
    <source>
        <dbReference type="EMBL" id="KDQ54389.1"/>
    </source>
</evidence>
<dbReference type="PANTHER" id="PTHR24394:SF29">
    <property type="entry name" value="MYONEURIN"/>
    <property type="match status" value="1"/>
</dbReference>
<keyword evidence="5" id="KW-0862">Zinc</keyword>
<evidence type="ECO:0000256" key="6">
    <source>
        <dbReference type="ARBA" id="ARBA00023242"/>
    </source>
</evidence>
<name>A0A067PHW3_9AGAM</name>
<evidence type="ECO:0000256" key="1">
    <source>
        <dbReference type="ARBA" id="ARBA00004123"/>
    </source>
</evidence>
<dbReference type="Proteomes" id="UP000027265">
    <property type="component" value="Unassembled WGS sequence"/>
</dbReference>
<dbReference type="Pfam" id="PF00096">
    <property type="entry name" value="zf-C2H2"/>
    <property type="match status" value="2"/>
</dbReference>
<feature type="region of interest" description="Disordered" evidence="8">
    <location>
        <begin position="1"/>
        <end position="23"/>
    </location>
</feature>
<feature type="domain" description="C2H2-type" evidence="9">
    <location>
        <begin position="59"/>
        <end position="82"/>
    </location>
</feature>
<keyword evidence="4 7" id="KW-0863">Zinc-finger</keyword>
<feature type="domain" description="C2H2-type" evidence="9">
    <location>
        <begin position="31"/>
        <end position="58"/>
    </location>
</feature>
<dbReference type="InterPro" id="IPR036236">
    <property type="entry name" value="Znf_C2H2_sf"/>
</dbReference>
<dbReference type="GO" id="GO:0000981">
    <property type="term" value="F:DNA-binding transcription factor activity, RNA polymerase II-specific"/>
    <property type="evidence" value="ECO:0007669"/>
    <property type="project" value="TreeGrafter"/>
</dbReference>
<dbReference type="STRING" id="933084.A0A067PHW3"/>
<accession>A0A067PHW3</accession>
<evidence type="ECO:0000256" key="3">
    <source>
        <dbReference type="ARBA" id="ARBA00022737"/>
    </source>
</evidence>